<feature type="transmembrane region" description="Helical" evidence="7">
    <location>
        <begin position="56"/>
        <end position="77"/>
    </location>
</feature>
<sequence>MNGLAFLLIGIAAGWFAGLIMKGRGYGLLGNLLLGVLGALIGGYLFNFIAIDTSGVIASLITATTGAILVLAIAGMLSKR</sequence>
<keyword evidence="3" id="KW-1003">Cell membrane</keyword>
<dbReference type="Pfam" id="PF04226">
    <property type="entry name" value="Transgly_assoc"/>
    <property type="match status" value="1"/>
</dbReference>
<dbReference type="GO" id="GO:0005886">
    <property type="term" value="C:plasma membrane"/>
    <property type="evidence" value="ECO:0007669"/>
    <property type="project" value="UniProtKB-SubCell"/>
</dbReference>
<protein>
    <submittedName>
        <fullName evidence="8">GlsB/YeaQ/YmgE family stress response membrane protein</fullName>
    </submittedName>
</protein>
<dbReference type="EMBL" id="JAHHGM010000011">
    <property type="protein sequence ID" value="MBT2989854.1"/>
    <property type="molecule type" value="Genomic_DNA"/>
</dbReference>
<dbReference type="InterPro" id="IPR007341">
    <property type="entry name" value="Transgly_assoc"/>
</dbReference>
<evidence type="ECO:0000256" key="7">
    <source>
        <dbReference type="SAM" id="Phobius"/>
    </source>
</evidence>
<comment type="subcellular location">
    <subcellularLocation>
        <location evidence="1">Cell membrane</location>
        <topology evidence="1">Multi-pass membrane protein</topology>
    </subcellularLocation>
</comment>
<keyword evidence="4 7" id="KW-0812">Transmembrane</keyword>
<keyword evidence="6 7" id="KW-0472">Membrane</keyword>
<evidence type="ECO:0000313" key="8">
    <source>
        <dbReference type="EMBL" id="MBT2989854.1"/>
    </source>
</evidence>
<keyword evidence="5 7" id="KW-1133">Transmembrane helix</keyword>
<evidence type="ECO:0000256" key="2">
    <source>
        <dbReference type="ARBA" id="ARBA00011006"/>
    </source>
</evidence>
<organism evidence="8 9">
    <name type="scientific">Candidatus Thiodiazotropha taylori</name>
    <dbReference type="NCBI Taxonomy" id="2792791"/>
    <lineage>
        <taxon>Bacteria</taxon>
        <taxon>Pseudomonadati</taxon>
        <taxon>Pseudomonadota</taxon>
        <taxon>Gammaproteobacteria</taxon>
        <taxon>Chromatiales</taxon>
        <taxon>Sedimenticolaceae</taxon>
        <taxon>Candidatus Thiodiazotropha</taxon>
    </lineage>
</organism>
<accession>A0A944QVC3</accession>
<evidence type="ECO:0000256" key="5">
    <source>
        <dbReference type="ARBA" id="ARBA00022989"/>
    </source>
</evidence>
<comment type="caution">
    <text evidence="8">The sequence shown here is derived from an EMBL/GenBank/DDBJ whole genome shotgun (WGS) entry which is preliminary data.</text>
</comment>
<dbReference type="Proteomes" id="UP000770889">
    <property type="component" value="Unassembled WGS sequence"/>
</dbReference>
<dbReference type="PANTHER" id="PTHR33884">
    <property type="entry name" value="UPF0410 PROTEIN YMGE"/>
    <property type="match status" value="1"/>
</dbReference>
<evidence type="ECO:0000256" key="6">
    <source>
        <dbReference type="ARBA" id="ARBA00023136"/>
    </source>
</evidence>
<evidence type="ECO:0000256" key="4">
    <source>
        <dbReference type="ARBA" id="ARBA00022692"/>
    </source>
</evidence>
<proteinExistence type="inferred from homology"/>
<gene>
    <name evidence="8" type="ORF">KME65_12945</name>
</gene>
<dbReference type="AlphaFoldDB" id="A0A944QVC3"/>
<feature type="transmembrane region" description="Helical" evidence="7">
    <location>
        <begin position="6"/>
        <end position="21"/>
    </location>
</feature>
<feature type="transmembrane region" description="Helical" evidence="7">
    <location>
        <begin position="28"/>
        <end position="50"/>
    </location>
</feature>
<evidence type="ECO:0000313" key="9">
    <source>
        <dbReference type="Proteomes" id="UP000770889"/>
    </source>
</evidence>
<dbReference type="PANTHER" id="PTHR33884:SF3">
    <property type="entry name" value="UPF0410 PROTEIN YMGE"/>
    <property type="match status" value="1"/>
</dbReference>
<comment type="similarity">
    <text evidence="2">Belongs to the UPF0410 family.</text>
</comment>
<evidence type="ECO:0000256" key="1">
    <source>
        <dbReference type="ARBA" id="ARBA00004651"/>
    </source>
</evidence>
<evidence type="ECO:0000256" key="3">
    <source>
        <dbReference type="ARBA" id="ARBA00022475"/>
    </source>
</evidence>
<name>A0A944QVC3_9GAMM</name>
<reference evidence="8 9" key="1">
    <citation type="submission" date="2021-05" db="EMBL/GenBank/DDBJ databases">
        <title>Genetic and Functional Diversity in Clade A Lucinid endosymbionts from the Bahamas.</title>
        <authorList>
            <person name="Giani N.M."/>
            <person name="Engel A.S."/>
            <person name="Campbell B.J."/>
        </authorList>
    </citation>
    <scope>NUCLEOTIDE SEQUENCE [LARGE SCALE GENOMIC DNA]</scope>
    <source>
        <strain evidence="8">LUC16012Gg_MoonRockCtena</strain>
    </source>
</reference>